<gene>
    <name evidence="2" type="ORF">ACFQ2N_16635</name>
</gene>
<evidence type="ECO:0000259" key="1">
    <source>
        <dbReference type="Pfam" id="PF01882"/>
    </source>
</evidence>
<dbReference type="Pfam" id="PF01882">
    <property type="entry name" value="DUF58"/>
    <property type="match status" value="1"/>
</dbReference>
<evidence type="ECO:0000313" key="3">
    <source>
        <dbReference type="Proteomes" id="UP001597033"/>
    </source>
</evidence>
<dbReference type="Proteomes" id="UP001597033">
    <property type="component" value="Unassembled WGS sequence"/>
</dbReference>
<keyword evidence="3" id="KW-1185">Reference proteome</keyword>
<evidence type="ECO:0000313" key="2">
    <source>
        <dbReference type="EMBL" id="MFD1043981.1"/>
    </source>
</evidence>
<dbReference type="InterPro" id="IPR002881">
    <property type="entry name" value="DUF58"/>
</dbReference>
<dbReference type="PANTHER" id="PTHR33608">
    <property type="entry name" value="BLL2464 PROTEIN"/>
    <property type="match status" value="1"/>
</dbReference>
<feature type="domain" description="DUF58" evidence="1">
    <location>
        <begin position="194"/>
        <end position="366"/>
    </location>
</feature>
<dbReference type="PANTHER" id="PTHR33608:SF3">
    <property type="entry name" value="SLR2013 PROTEIN"/>
    <property type="match status" value="1"/>
</dbReference>
<proteinExistence type="predicted"/>
<organism evidence="2 3">
    <name type="scientific">Pseudoxanthomonas kaohsiungensis</name>
    <dbReference type="NCBI Taxonomy" id="283923"/>
    <lineage>
        <taxon>Bacteria</taxon>
        <taxon>Pseudomonadati</taxon>
        <taxon>Pseudomonadota</taxon>
        <taxon>Gammaproteobacteria</taxon>
        <taxon>Lysobacterales</taxon>
        <taxon>Lysobacteraceae</taxon>
        <taxon>Pseudoxanthomonas</taxon>
    </lineage>
</organism>
<sequence>MRPAPALLVVLAAWAAVGAWVLAGRAPWAAWWWTGAALAMLAAFDGLRLRRQPTPQVERALPDALPVGHSRDVELQFTSTRRQHLEVFDLHPVGWPVQGLPQRLRLAPGDATTIRYRLTAAARGLAEFPGTQLRLRSPLRLWTQSRIAGAPRQVRVYPDFAPLARLALFSAEQASRLVGAHLRRRRGEGTDFQQMREYRVGDSLRRIDWKATARARKLVSREYQEERNQQLLLVVDTGRRMLASEGGLSHFDHALNAALVVGWLGLRQGDAVGLLAGGGPERWVPPKRGMGALDGLLRASYDLDPAPVATDYLALATRLARQHPRRALVMLVTNVRDEDSEELLAAVRLLQRRHLVCVASLREQVLDAVLDAPVATLDDAIDAGAVAHYLAQRAAAHDALRQHRVMTVDVAPADLPAALVERYLAVKRDGLL</sequence>
<name>A0ABW3LZT3_9GAMM</name>
<comment type="caution">
    <text evidence="2">The sequence shown here is derived from an EMBL/GenBank/DDBJ whole genome shotgun (WGS) entry which is preliminary data.</text>
</comment>
<protein>
    <submittedName>
        <fullName evidence="2">DUF58 domain-containing protein</fullName>
    </submittedName>
</protein>
<dbReference type="RefSeq" id="WP_162378468.1">
    <property type="nucleotide sequence ID" value="NZ_JBHTKN010000017.1"/>
</dbReference>
<accession>A0ABW3LZT3</accession>
<reference evidence="3" key="1">
    <citation type="journal article" date="2019" name="Int. J. Syst. Evol. Microbiol.">
        <title>The Global Catalogue of Microorganisms (GCM) 10K type strain sequencing project: providing services to taxonomists for standard genome sequencing and annotation.</title>
        <authorList>
            <consortium name="The Broad Institute Genomics Platform"/>
            <consortium name="The Broad Institute Genome Sequencing Center for Infectious Disease"/>
            <person name="Wu L."/>
            <person name="Ma J."/>
        </authorList>
    </citation>
    <scope>NUCLEOTIDE SEQUENCE [LARGE SCALE GENOMIC DNA]</scope>
    <source>
        <strain evidence="3">CCUG 55854</strain>
    </source>
</reference>
<dbReference type="EMBL" id="JBHTKN010000017">
    <property type="protein sequence ID" value="MFD1043981.1"/>
    <property type="molecule type" value="Genomic_DNA"/>
</dbReference>